<evidence type="ECO:0000313" key="7">
    <source>
        <dbReference type="Proteomes" id="UP000501727"/>
    </source>
</evidence>
<name>A0A6F8SIA8_9ACTN</name>
<evidence type="ECO:0000256" key="3">
    <source>
        <dbReference type="ARBA" id="ARBA00022840"/>
    </source>
</evidence>
<feature type="domain" description="AAA+ ATPase" evidence="5">
    <location>
        <begin position="34"/>
        <end position="166"/>
    </location>
</feature>
<keyword evidence="2 4" id="KW-0547">Nucleotide-binding</keyword>
<dbReference type="CDD" id="cd19481">
    <property type="entry name" value="RecA-like_protease"/>
    <property type="match status" value="1"/>
</dbReference>
<keyword evidence="3 4" id="KW-0067">ATP-binding</keyword>
<dbReference type="Gene3D" id="3.40.50.300">
    <property type="entry name" value="P-loop containing nucleotide triphosphate hydrolases"/>
    <property type="match status" value="1"/>
</dbReference>
<evidence type="ECO:0000256" key="1">
    <source>
        <dbReference type="ARBA" id="ARBA00006914"/>
    </source>
</evidence>
<evidence type="ECO:0000256" key="2">
    <source>
        <dbReference type="ARBA" id="ARBA00022741"/>
    </source>
</evidence>
<protein>
    <recommendedName>
        <fullName evidence="5">AAA+ ATPase domain-containing protein</fullName>
    </recommendedName>
</protein>
<reference evidence="7" key="2">
    <citation type="submission" date="2020-03" db="EMBL/GenBank/DDBJ databases">
        <title>Complete Genome Sequence of Adlercreutzia sp. strain 8CFCBH1 Producing Equol, Isolated from Healthy Japanese Feces.</title>
        <authorList>
            <person name="Ogata Y."/>
            <person name="Sakamoto M."/>
            <person name="Ohkuma M."/>
            <person name="Hattori M."/>
            <person name="Suda W."/>
        </authorList>
    </citation>
    <scope>NUCLEOTIDE SEQUENCE [LARGE SCALE GENOMIC DNA]</scope>
    <source>
        <strain evidence="7">8CFCBH1</strain>
    </source>
</reference>
<dbReference type="InterPro" id="IPR003959">
    <property type="entry name" value="ATPase_AAA_core"/>
</dbReference>
<dbReference type="Proteomes" id="UP000501727">
    <property type="component" value="Chromosome"/>
</dbReference>
<reference evidence="7" key="1">
    <citation type="journal article" date="2020" name="Microbiol. Resour. Announc.">
        <title>Complete Genome Sequence of Adlercreutzia sp. Strain 8CFCBH1, a Potent Producer of Equol, Isolated from Healthy Japanese Feces.</title>
        <authorList>
            <person name="Ogata Y."/>
            <person name="Sakamoto M."/>
            <person name="Ohkuma M."/>
            <person name="Hattori M."/>
            <person name="Suda W."/>
        </authorList>
    </citation>
    <scope>NUCLEOTIDE SEQUENCE [LARGE SCALE GENOMIC DNA]</scope>
    <source>
        <strain evidence="7">8CFCBH1</strain>
    </source>
</reference>
<evidence type="ECO:0000313" key="6">
    <source>
        <dbReference type="EMBL" id="BCA87611.1"/>
    </source>
</evidence>
<dbReference type="InterPro" id="IPR027417">
    <property type="entry name" value="P-loop_NTPase"/>
</dbReference>
<dbReference type="EMBL" id="AP022829">
    <property type="protein sequence ID" value="BCA87611.1"/>
    <property type="molecule type" value="Genomic_DNA"/>
</dbReference>
<dbReference type="GO" id="GO:0016887">
    <property type="term" value="F:ATP hydrolysis activity"/>
    <property type="evidence" value="ECO:0007669"/>
    <property type="project" value="InterPro"/>
</dbReference>
<dbReference type="InterPro" id="IPR050221">
    <property type="entry name" value="26S_Proteasome_ATPase"/>
</dbReference>
<comment type="similarity">
    <text evidence="1 4">Belongs to the AAA ATPase family.</text>
</comment>
<dbReference type="PANTHER" id="PTHR23073">
    <property type="entry name" value="26S PROTEASOME REGULATORY SUBUNIT"/>
    <property type="match status" value="1"/>
</dbReference>
<keyword evidence="7" id="KW-1185">Reference proteome</keyword>
<evidence type="ECO:0000259" key="5">
    <source>
        <dbReference type="SMART" id="SM00382"/>
    </source>
</evidence>
<sequence length="250" mass="28536">MSELILPNYVQELCEGLIEEQLRSDLLRSYGLEPRHKMLLVGAPGNGKTTLAEAIAESLMVPFYTVRYEQLIGSYLGETASRLSQLFDYARTRPCVLFFDEFETLGKERGDTHETGEIKRVVSSLLLQIDSLPSYVIVIAATNHDILLDKAAWRRFQIRVELPPPTRAALSAWLSLYERKNDLDFGIEPETIAKKIYGCSFAEAEEIATEIYRRYVLSMPADNTKRITNEVLRLWAKQRQQGEARERSDG</sequence>
<dbReference type="InterPro" id="IPR003593">
    <property type="entry name" value="AAA+_ATPase"/>
</dbReference>
<evidence type="ECO:0000256" key="4">
    <source>
        <dbReference type="RuleBase" id="RU003651"/>
    </source>
</evidence>
<dbReference type="PROSITE" id="PS00674">
    <property type="entry name" value="AAA"/>
    <property type="match status" value="1"/>
</dbReference>
<accession>A0A6F8SIA8</accession>
<dbReference type="SMART" id="SM00382">
    <property type="entry name" value="AAA"/>
    <property type="match status" value="1"/>
</dbReference>
<dbReference type="Pfam" id="PF00004">
    <property type="entry name" value="AAA"/>
    <property type="match status" value="1"/>
</dbReference>
<dbReference type="SUPFAM" id="SSF52540">
    <property type="entry name" value="P-loop containing nucleoside triphosphate hydrolases"/>
    <property type="match status" value="1"/>
</dbReference>
<organism evidence="6 7">
    <name type="scientific">Adlercreutzia hattorii</name>
    <dbReference type="NCBI Taxonomy" id="2707299"/>
    <lineage>
        <taxon>Bacteria</taxon>
        <taxon>Bacillati</taxon>
        <taxon>Actinomycetota</taxon>
        <taxon>Coriobacteriia</taxon>
        <taxon>Eggerthellales</taxon>
        <taxon>Eggerthellaceae</taxon>
        <taxon>Adlercreutzia</taxon>
    </lineage>
</organism>
<proteinExistence type="inferred from homology"/>
<dbReference type="KEGG" id="ahat:ADCFC_02300"/>
<dbReference type="AlphaFoldDB" id="A0A6F8SIA8"/>
<dbReference type="InterPro" id="IPR003960">
    <property type="entry name" value="ATPase_AAA_CS"/>
</dbReference>
<dbReference type="GO" id="GO:0005524">
    <property type="term" value="F:ATP binding"/>
    <property type="evidence" value="ECO:0007669"/>
    <property type="project" value="UniProtKB-KW"/>
</dbReference>
<gene>
    <name evidence="6" type="ORF">ADCFC_01100</name>
</gene>